<dbReference type="GO" id="GO:0034702">
    <property type="term" value="C:monoatomic ion channel complex"/>
    <property type="evidence" value="ECO:0007669"/>
    <property type="project" value="UniProtKB-KW"/>
</dbReference>
<feature type="transmembrane region" description="Helical" evidence="12">
    <location>
        <begin position="56"/>
        <end position="74"/>
    </location>
</feature>
<dbReference type="Gene3D" id="2.60.120.10">
    <property type="entry name" value="Jelly Rolls"/>
    <property type="match status" value="1"/>
</dbReference>
<feature type="transmembrane region" description="Helical" evidence="12">
    <location>
        <begin position="281"/>
        <end position="306"/>
    </location>
</feature>
<evidence type="ECO:0000259" key="13">
    <source>
        <dbReference type="PROSITE" id="PS50042"/>
    </source>
</evidence>
<dbReference type="PROSITE" id="PS50297">
    <property type="entry name" value="ANK_REP_REGION"/>
    <property type="match status" value="2"/>
</dbReference>
<dbReference type="SMART" id="SM00248">
    <property type="entry name" value="ANK"/>
    <property type="match status" value="5"/>
</dbReference>
<dbReference type="EMBL" id="AGSI01000008">
    <property type="protein sequence ID" value="EIE23030.1"/>
    <property type="molecule type" value="Genomic_DNA"/>
</dbReference>
<dbReference type="PROSITE" id="PS50088">
    <property type="entry name" value="ANK_REPEAT"/>
    <property type="match status" value="2"/>
</dbReference>
<feature type="transmembrane region" description="Helical" evidence="12">
    <location>
        <begin position="210"/>
        <end position="231"/>
    </location>
</feature>
<comment type="similarity">
    <text evidence="2">Belongs to the potassium channel family. Plant (TC 1.A.1.4) subfamily.</text>
</comment>
<dbReference type="InterPro" id="IPR014710">
    <property type="entry name" value="RmlC-like_jellyroll"/>
</dbReference>
<evidence type="ECO:0000256" key="1">
    <source>
        <dbReference type="ARBA" id="ARBA00004141"/>
    </source>
</evidence>
<accession>I0YXB1</accession>
<dbReference type="InterPro" id="IPR018490">
    <property type="entry name" value="cNMP-bd_dom_sf"/>
</dbReference>
<dbReference type="eggNOG" id="KOG0498">
    <property type="taxonomic scope" value="Eukaryota"/>
</dbReference>
<dbReference type="PANTHER" id="PTHR45743">
    <property type="entry name" value="POTASSIUM CHANNEL AKT1"/>
    <property type="match status" value="1"/>
</dbReference>
<evidence type="ECO:0000256" key="10">
    <source>
        <dbReference type="PROSITE-ProRule" id="PRU00023"/>
    </source>
</evidence>
<dbReference type="Pfam" id="PF12796">
    <property type="entry name" value="Ank_2"/>
    <property type="match status" value="2"/>
</dbReference>
<keyword evidence="6" id="KW-0851">Voltage-gated channel</keyword>
<dbReference type="Pfam" id="PF00520">
    <property type="entry name" value="Ion_trans"/>
    <property type="match status" value="1"/>
</dbReference>
<feature type="transmembrane region" description="Helical" evidence="12">
    <location>
        <begin position="251"/>
        <end position="269"/>
    </location>
</feature>
<evidence type="ECO:0000256" key="3">
    <source>
        <dbReference type="ARBA" id="ARBA00022448"/>
    </source>
</evidence>
<organism evidence="14 15">
    <name type="scientific">Coccomyxa subellipsoidea (strain C-169)</name>
    <name type="common">Green microalga</name>
    <dbReference type="NCBI Taxonomy" id="574566"/>
    <lineage>
        <taxon>Eukaryota</taxon>
        <taxon>Viridiplantae</taxon>
        <taxon>Chlorophyta</taxon>
        <taxon>core chlorophytes</taxon>
        <taxon>Trebouxiophyceae</taxon>
        <taxon>Trebouxiophyceae incertae sedis</taxon>
        <taxon>Coccomyxaceae</taxon>
        <taxon>Coccomyxa</taxon>
        <taxon>Coccomyxa subellipsoidea</taxon>
    </lineage>
</organism>
<dbReference type="Proteomes" id="UP000007264">
    <property type="component" value="Unassembled WGS sequence"/>
</dbReference>
<dbReference type="InterPro" id="IPR036770">
    <property type="entry name" value="Ankyrin_rpt-contain_sf"/>
</dbReference>
<keyword evidence="5" id="KW-0630">Potassium</keyword>
<keyword evidence="4 12" id="KW-0812">Transmembrane</keyword>
<keyword evidence="3" id="KW-0813">Transport</keyword>
<comment type="caution">
    <text evidence="14">The sequence shown here is derived from an EMBL/GenBank/DDBJ whole genome shotgun (WGS) entry which is preliminary data.</text>
</comment>
<dbReference type="CDD" id="cd00038">
    <property type="entry name" value="CAP_ED"/>
    <property type="match status" value="1"/>
</dbReference>
<feature type="region of interest" description="Disordered" evidence="11">
    <location>
        <begin position="641"/>
        <end position="691"/>
    </location>
</feature>
<feature type="compositionally biased region" description="Polar residues" evidence="11">
    <location>
        <begin position="677"/>
        <end position="686"/>
    </location>
</feature>
<keyword evidence="15" id="KW-1185">Reference proteome</keyword>
<keyword evidence="10" id="KW-0040">ANK repeat</keyword>
<dbReference type="OrthoDB" id="2012993at2759"/>
<protein>
    <recommendedName>
        <fullName evidence="13">Cyclic nucleotide-binding domain-containing protein</fullName>
    </recommendedName>
</protein>
<evidence type="ECO:0000313" key="15">
    <source>
        <dbReference type="Proteomes" id="UP000007264"/>
    </source>
</evidence>
<feature type="domain" description="Cyclic nucleotide-binding" evidence="13">
    <location>
        <begin position="383"/>
        <end position="518"/>
    </location>
</feature>
<keyword evidence="9 12" id="KW-0472">Membrane</keyword>
<evidence type="ECO:0000256" key="2">
    <source>
        <dbReference type="ARBA" id="ARBA00007929"/>
    </source>
</evidence>
<keyword evidence="5" id="KW-0633">Potassium transport</keyword>
<feature type="transmembrane region" description="Helical" evidence="12">
    <location>
        <begin position="94"/>
        <end position="117"/>
    </location>
</feature>
<dbReference type="InterPro" id="IPR045319">
    <property type="entry name" value="KAT/AKT"/>
</dbReference>
<dbReference type="SUPFAM" id="SSF51206">
    <property type="entry name" value="cAMP-binding domain-like"/>
    <property type="match status" value="1"/>
</dbReference>
<dbReference type="SUPFAM" id="SSF81324">
    <property type="entry name" value="Voltage-gated potassium channels"/>
    <property type="match status" value="1"/>
</dbReference>
<dbReference type="InterPro" id="IPR005821">
    <property type="entry name" value="Ion_trans_dom"/>
</dbReference>
<comment type="subcellular location">
    <subcellularLocation>
        <location evidence="1">Membrane</location>
        <topology evidence="1">Multi-pass membrane protein</topology>
    </subcellularLocation>
</comment>
<feature type="repeat" description="ANK" evidence="10">
    <location>
        <begin position="752"/>
        <end position="784"/>
    </location>
</feature>
<evidence type="ECO:0000256" key="12">
    <source>
        <dbReference type="SAM" id="Phobius"/>
    </source>
</evidence>
<evidence type="ECO:0000256" key="5">
    <source>
        <dbReference type="ARBA" id="ARBA00022826"/>
    </source>
</evidence>
<keyword evidence="8" id="KW-0406">Ion transport</keyword>
<dbReference type="PANTHER" id="PTHR45743:SF2">
    <property type="entry name" value="POTASSIUM CHANNEL AKT1"/>
    <property type="match status" value="1"/>
</dbReference>
<feature type="compositionally biased region" description="Low complexity" evidence="11">
    <location>
        <begin position="585"/>
        <end position="616"/>
    </location>
</feature>
<dbReference type="RefSeq" id="XP_005647574.1">
    <property type="nucleotide sequence ID" value="XM_005647517.1"/>
</dbReference>
<evidence type="ECO:0000313" key="14">
    <source>
        <dbReference type="EMBL" id="EIE23030.1"/>
    </source>
</evidence>
<dbReference type="STRING" id="574566.I0YXB1"/>
<evidence type="ECO:0000256" key="4">
    <source>
        <dbReference type="ARBA" id="ARBA00022692"/>
    </source>
</evidence>
<dbReference type="AlphaFoldDB" id="I0YXB1"/>
<keyword evidence="5" id="KW-0631">Potassium channel</keyword>
<name>I0YXB1_COCSC</name>
<gene>
    <name evidence="14" type="ORF">COCSUDRAFT_63413</name>
</gene>
<dbReference type="InterPro" id="IPR000595">
    <property type="entry name" value="cNMP-bd_dom"/>
</dbReference>
<evidence type="ECO:0000256" key="9">
    <source>
        <dbReference type="ARBA" id="ARBA00023136"/>
    </source>
</evidence>
<evidence type="ECO:0000256" key="6">
    <source>
        <dbReference type="ARBA" id="ARBA00022882"/>
    </source>
</evidence>
<reference evidence="14 15" key="1">
    <citation type="journal article" date="2012" name="Genome Biol.">
        <title>The genome of the polar eukaryotic microalga coccomyxa subellipsoidea reveals traits of cold adaptation.</title>
        <authorList>
            <person name="Blanc G."/>
            <person name="Agarkova I."/>
            <person name="Grimwood J."/>
            <person name="Kuo A."/>
            <person name="Brueggeman A."/>
            <person name="Dunigan D."/>
            <person name="Gurnon J."/>
            <person name="Ladunga I."/>
            <person name="Lindquist E."/>
            <person name="Lucas S."/>
            <person name="Pangilinan J."/>
            <person name="Proschold T."/>
            <person name="Salamov A."/>
            <person name="Schmutz J."/>
            <person name="Weeks D."/>
            <person name="Yamada T."/>
            <person name="Claverie J.M."/>
            <person name="Grigoriev I."/>
            <person name="Van Etten J."/>
            <person name="Lomsadze A."/>
            <person name="Borodovsky M."/>
        </authorList>
    </citation>
    <scope>NUCLEOTIDE SEQUENCE [LARGE SCALE GENOMIC DNA]</scope>
    <source>
        <strain evidence="14 15">C-169</strain>
    </source>
</reference>
<proteinExistence type="inferred from homology"/>
<dbReference type="KEGG" id="csl:COCSUDRAFT_63413"/>
<dbReference type="GO" id="GO:0005249">
    <property type="term" value="F:voltage-gated potassium channel activity"/>
    <property type="evidence" value="ECO:0007669"/>
    <property type="project" value="InterPro"/>
</dbReference>
<dbReference type="GeneID" id="17041018"/>
<dbReference type="InterPro" id="IPR002110">
    <property type="entry name" value="Ankyrin_rpt"/>
</dbReference>
<evidence type="ECO:0000256" key="11">
    <source>
        <dbReference type="SAM" id="MobiDB-lite"/>
    </source>
</evidence>
<dbReference type="Gene3D" id="1.10.287.70">
    <property type="match status" value="1"/>
</dbReference>
<keyword evidence="7 12" id="KW-1133">Transmembrane helix</keyword>
<keyword evidence="6" id="KW-0407">Ion channel</keyword>
<dbReference type="SUPFAM" id="SSF48403">
    <property type="entry name" value="Ankyrin repeat"/>
    <property type="match status" value="1"/>
</dbReference>
<feature type="repeat" description="ANK" evidence="10">
    <location>
        <begin position="851"/>
        <end position="884"/>
    </location>
</feature>
<feature type="region of interest" description="Disordered" evidence="11">
    <location>
        <begin position="585"/>
        <end position="627"/>
    </location>
</feature>
<sequence>MRRRPSSCNDLGESLLHATSDAHCLPAVQGHLDRRRKSGLQKPYIPKWIIDPHADWYCIWWGVTIAGAGFTGFYEPWIVAFLPHSERYSWASPSSIIFMGLHLLYAIDIVISFRVAFTENEVLITNKADVAKNYRRTRFYWDMAAWLPLDYLALWVLGDFHAGQSIIARVPLLRLLRMIRLYRVRWFFEHLEFNLTMSLLWVTLIRNLIYVFYVTHWSACMFYFIAVQYGLDHDTWIGRHFDDVFDLSLPVRYAFSLYWAITTLATVGYGDFSAVNTAEAVWATMYMFFNLALGAYVLGTITLLVVKHDERTGRYRDLSTNLKEYIAVNEIPEDLNDSMHSHLRLHFNNEEASDEQVLHIFPTTIRRRILRHLYLRHVRGAYLFKGVRQKFLDSLLSVARIELFMPQVEILSEGDSVNELMLLVGGMVEVLRPGQEAEELTIDLDGHSSIRGGSYSRSLYGAGDAFGEVAFYTEVAQLETVRSVSVCRILVVPRGAYNSIAAAFPIGARTVLTNLLARAHENVQEQFRGRGGAHAYNTIMLHSAPTIPSKLKFKWAAPELVEGALIDEPPGTGVRAGPVATLQSVASGSSGGASPRDLPAAAAGTQEAAPQAAPQQQVPPPTPFSAATSFNFAQLSAMRASEADGCGGSDPSDAGRPALRGRSGELSGRPPRAQPPSAGSTVNGGNSIPGLTHRQEMAMANLLRVRSMVQQTLARQDAERTNQFLYAASQGDAAKIRQMLHQGFAPDSADYDSRTALMLAAAKGHADVAVALISAGADVSAKDSLNRNALMEACIHGHADIVELLRRQGAMLGQDRVAMASQLCTCVFEGDLPLLRRLVSAGAPADAGDYDKRTALHIAASEGNTAAIRLLVEEGGADVNVRDRWGNTPLDEAQRVGARPCATYLEQRLARVPHDNAGRRTHALTPLEENRRR</sequence>
<dbReference type="PROSITE" id="PS50042">
    <property type="entry name" value="CNMP_BINDING_3"/>
    <property type="match status" value="1"/>
</dbReference>
<dbReference type="SMART" id="SM00100">
    <property type="entry name" value="cNMP"/>
    <property type="match status" value="1"/>
</dbReference>
<evidence type="ECO:0000256" key="8">
    <source>
        <dbReference type="ARBA" id="ARBA00023065"/>
    </source>
</evidence>
<dbReference type="Gene3D" id="1.25.40.20">
    <property type="entry name" value="Ankyrin repeat-containing domain"/>
    <property type="match status" value="2"/>
</dbReference>
<evidence type="ECO:0000256" key="7">
    <source>
        <dbReference type="ARBA" id="ARBA00022989"/>
    </source>
</evidence>